<accession>A0A8W8KY81</accession>
<evidence type="ECO:0000313" key="3">
    <source>
        <dbReference type="EnsemblMetazoa" id="G25565.1:cds"/>
    </source>
</evidence>
<dbReference type="InterPro" id="IPR031981">
    <property type="entry name" value="MIEAP_C"/>
</dbReference>
<dbReference type="EnsemblMetazoa" id="G25565.1">
    <property type="protein sequence ID" value="G25565.1:cds"/>
    <property type="gene ID" value="G25565"/>
</dbReference>
<protein>
    <recommendedName>
        <fullName evidence="2">Mitochondria-eating protein C-terminal domain-containing protein</fullName>
    </recommendedName>
</protein>
<sequence length="270" mass="31246">FEVEGLTITMADINNLILLMSKIQGELDETKRKLKQEEAEKERALTRLSSIAGAKLAHNNPGLTDLSDKYRPQKIGEHFSELYDNEWTEAVHQLTGGRDEEMAIQMIRDVLKFVANKTKCWADKQYKNLQEALFQRDLRDSEAGRFITTYKKISELQKEVAVLSISNAKKWLKENEEFVSKYKDVLLHCEPFIDRSIEVCWMMQIQDPPMYLQFDSTKNIDKSLFRLFTKNGRSLDFVVWPALLLHENGPLVQKGVVQPMKENSSKKEAS</sequence>
<evidence type="ECO:0000256" key="1">
    <source>
        <dbReference type="SAM" id="Coils"/>
    </source>
</evidence>
<keyword evidence="1" id="KW-0175">Coiled coil</keyword>
<name>A0A8W8KY81_MAGGI</name>
<keyword evidence="4" id="KW-1185">Reference proteome</keyword>
<feature type="coiled-coil region" evidence="1">
    <location>
        <begin position="13"/>
        <end position="47"/>
    </location>
</feature>
<reference evidence="3" key="1">
    <citation type="submission" date="2022-08" db="UniProtKB">
        <authorList>
            <consortium name="EnsemblMetazoa"/>
        </authorList>
    </citation>
    <scope>IDENTIFICATION</scope>
    <source>
        <strain evidence="3">05x7-T-G4-1.051#20</strain>
    </source>
</reference>
<proteinExistence type="predicted"/>
<evidence type="ECO:0000313" key="4">
    <source>
        <dbReference type="Proteomes" id="UP000005408"/>
    </source>
</evidence>
<organism evidence="3 4">
    <name type="scientific">Magallana gigas</name>
    <name type="common">Pacific oyster</name>
    <name type="synonym">Crassostrea gigas</name>
    <dbReference type="NCBI Taxonomy" id="29159"/>
    <lineage>
        <taxon>Eukaryota</taxon>
        <taxon>Metazoa</taxon>
        <taxon>Spiralia</taxon>
        <taxon>Lophotrochozoa</taxon>
        <taxon>Mollusca</taxon>
        <taxon>Bivalvia</taxon>
        <taxon>Autobranchia</taxon>
        <taxon>Pteriomorphia</taxon>
        <taxon>Ostreida</taxon>
        <taxon>Ostreoidea</taxon>
        <taxon>Ostreidae</taxon>
        <taxon>Magallana</taxon>
    </lineage>
</organism>
<feature type="domain" description="Mitochondria-eating protein C-terminal" evidence="2">
    <location>
        <begin position="71"/>
        <end position="258"/>
    </location>
</feature>
<dbReference type="AlphaFoldDB" id="A0A8W8KY81"/>
<dbReference type="Pfam" id="PF16026">
    <property type="entry name" value="MIEAP"/>
    <property type="match status" value="1"/>
</dbReference>
<dbReference type="Proteomes" id="UP000005408">
    <property type="component" value="Unassembled WGS sequence"/>
</dbReference>
<evidence type="ECO:0000259" key="2">
    <source>
        <dbReference type="Pfam" id="PF16026"/>
    </source>
</evidence>